<evidence type="ECO:0000313" key="1">
    <source>
        <dbReference type="EMBL" id="OGC36856.1"/>
    </source>
</evidence>
<name>A0A1F4TW20_UNCSA</name>
<organism evidence="1 2">
    <name type="scientific">candidate division WOR-1 bacterium RIFOXYB2_FULL_48_7</name>
    <dbReference type="NCBI Taxonomy" id="1802583"/>
    <lineage>
        <taxon>Bacteria</taxon>
        <taxon>Bacillati</taxon>
        <taxon>Saganbacteria</taxon>
    </lineage>
</organism>
<evidence type="ECO:0008006" key="3">
    <source>
        <dbReference type="Google" id="ProtNLM"/>
    </source>
</evidence>
<protein>
    <recommendedName>
        <fullName evidence="3">Outer membrane protein beta-barrel domain-containing protein</fullName>
    </recommendedName>
</protein>
<gene>
    <name evidence="1" type="ORF">A2311_02950</name>
</gene>
<reference evidence="1 2" key="1">
    <citation type="journal article" date="2016" name="Nat. Commun.">
        <title>Thousands of microbial genomes shed light on interconnected biogeochemical processes in an aquifer system.</title>
        <authorList>
            <person name="Anantharaman K."/>
            <person name="Brown C.T."/>
            <person name="Hug L.A."/>
            <person name="Sharon I."/>
            <person name="Castelle C.J."/>
            <person name="Probst A.J."/>
            <person name="Thomas B.C."/>
            <person name="Singh A."/>
            <person name="Wilkins M.J."/>
            <person name="Karaoz U."/>
            <person name="Brodie E.L."/>
            <person name="Williams K.H."/>
            <person name="Hubbard S.S."/>
            <person name="Banfield J.F."/>
        </authorList>
    </citation>
    <scope>NUCLEOTIDE SEQUENCE [LARGE SCALE GENOMIC DNA]</scope>
</reference>
<dbReference type="EMBL" id="MEUF01000004">
    <property type="protein sequence ID" value="OGC36856.1"/>
    <property type="molecule type" value="Genomic_DNA"/>
</dbReference>
<comment type="caution">
    <text evidence="1">The sequence shown here is derived from an EMBL/GenBank/DDBJ whole genome shotgun (WGS) entry which is preliminary data.</text>
</comment>
<dbReference type="Proteomes" id="UP000178951">
    <property type="component" value="Unassembled WGS sequence"/>
</dbReference>
<dbReference type="STRING" id="1802583.A2311_02950"/>
<dbReference type="AlphaFoldDB" id="A0A1F4TW20"/>
<evidence type="ECO:0000313" key="2">
    <source>
        <dbReference type="Proteomes" id="UP000178951"/>
    </source>
</evidence>
<sequence>MKKITFVLIIILILFSSMVVAAKRNHRIGVGLAVLSPTSDILVTRNSTIGLNIDYDTKVNENLDIGVTLGYLSYRPKTATYDAGYGILKCGLTGRIYLASWNVGKTDHGLANFYLDIEGNAFSANKQEEFLSGSPASFSGLGVAGGLGMEMMYGPAATLYAAALYQRTAIKSTDNIELPLDGYVIQVGTRVALTPKD</sequence>
<proteinExistence type="predicted"/>
<accession>A0A1F4TW20</accession>